<dbReference type="AlphaFoldDB" id="A0A0L0MZ63"/>
<gene>
    <name evidence="5" type="ORF">TOPH_08240</name>
</gene>
<keyword evidence="6" id="KW-1185">Reference proteome</keyword>
<keyword evidence="2 5" id="KW-0067">ATP-binding</keyword>
<dbReference type="PANTHER" id="PTHR44533">
    <property type="entry name" value="DEAD/H RNA HELICASE, PUTATIVE-RELATED"/>
    <property type="match status" value="1"/>
</dbReference>
<dbReference type="STRING" id="1163406.A0A0L0MZ63"/>
<protein>
    <submittedName>
        <fullName evidence="5">Putative helicase</fullName>
    </submittedName>
</protein>
<keyword evidence="1" id="KW-0378">Hydrolase</keyword>
<evidence type="ECO:0000256" key="2">
    <source>
        <dbReference type="ARBA" id="ARBA00022806"/>
    </source>
</evidence>
<sequence length="461" mass="51884">MHLSILRRTNLSQRSCKETTVNELKQTALNDFLGRVDNLCTSIVENLSEKTRWDVFDLLDGRIFPHVFRYLNCLELPRCITKEVRQFAALVHQLTGVDISESIPPCLFPVSNETKETNFGTGDSVPLSLLPFTHQALDEYLSPIKLTTNDSIEPNSAQKVFQEVSHWHNAQVPVDVKHIPRPKGFFAMKKNQSLMADIIAYSASLANASGKPINPQIIVSVPAVAPFSKERKIRGEESAKSKQGFQQHKAKKPSSKSGRENAQIEAQRVQQEKLDSKANDVLKSWNKRCREFETEVALESHYLKATKGRRPVRTVLEGSKPSDHDGGLSFYEKRKLPFTSIMATSWIELKLPIDSLEFQLNYCGPYMERSFDQAPDPRVPFNPDAWQREVLDAIDANKSLFVVAPTSAGKTFISFYAMKKVLQTTDGILVYVAPTKALVNQIAAEVQARFSKTYSHASRSV</sequence>
<dbReference type="InterPro" id="IPR027417">
    <property type="entry name" value="P-loop_NTPase"/>
</dbReference>
<keyword evidence="2 5" id="KW-0547">Nucleotide-binding</keyword>
<dbReference type="GO" id="GO:0005737">
    <property type="term" value="C:cytoplasm"/>
    <property type="evidence" value="ECO:0007669"/>
    <property type="project" value="TreeGrafter"/>
</dbReference>
<dbReference type="Gene3D" id="3.40.50.300">
    <property type="entry name" value="P-loop containing nucleotide triphosphate hydrolases"/>
    <property type="match status" value="1"/>
</dbReference>
<dbReference type="Proteomes" id="UP000036947">
    <property type="component" value="Unassembled WGS sequence"/>
</dbReference>
<dbReference type="OrthoDB" id="2320933at2759"/>
<dbReference type="PANTHER" id="PTHR44533:SF4">
    <property type="entry name" value="DEAD_H RNA HELICASE, PUTATIVE-RELATED"/>
    <property type="match status" value="1"/>
</dbReference>
<dbReference type="GO" id="GO:0003676">
    <property type="term" value="F:nucleic acid binding"/>
    <property type="evidence" value="ECO:0007669"/>
    <property type="project" value="InterPro"/>
</dbReference>
<dbReference type="Pfam" id="PF00270">
    <property type="entry name" value="DEAD"/>
    <property type="match status" value="1"/>
</dbReference>
<evidence type="ECO:0000313" key="5">
    <source>
        <dbReference type="EMBL" id="KND87122.1"/>
    </source>
</evidence>
<reference evidence="5 6" key="1">
    <citation type="journal article" date="2015" name="BMC Genomics">
        <title>The genome of the truffle-parasite Tolypocladium ophioglossoides and the evolution of antifungal peptaibiotics.</title>
        <authorList>
            <person name="Quandt C.A."/>
            <person name="Bushley K.E."/>
            <person name="Spatafora J.W."/>
        </authorList>
    </citation>
    <scope>NUCLEOTIDE SEQUENCE [LARGE SCALE GENOMIC DNA]</scope>
    <source>
        <strain evidence="5 6">CBS 100239</strain>
    </source>
</reference>
<dbReference type="EMBL" id="LFRF01000041">
    <property type="protein sequence ID" value="KND87122.1"/>
    <property type="molecule type" value="Genomic_DNA"/>
</dbReference>
<evidence type="ECO:0000259" key="4">
    <source>
        <dbReference type="PROSITE" id="PS51192"/>
    </source>
</evidence>
<comment type="caution">
    <text evidence="5">The sequence shown here is derived from an EMBL/GenBank/DDBJ whole genome shotgun (WGS) entry which is preliminary data.</text>
</comment>
<name>A0A0L0MZ63_TOLOC</name>
<accession>A0A0L0MZ63</accession>
<feature type="region of interest" description="Disordered" evidence="3">
    <location>
        <begin position="232"/>
        <end position="273"/>
    </location>
</feature>
<feature type="domain" description="Helicase ATP-binding" evidence="4">
    <location>
        <begin position="391"/>
        <end position="461"/>
    </location>
</feature>
<dbReference type="InterPro" id="IPR052431">
    <property type="entry name" value="SKI2_subfamily_helicases"/>
</dbReference>
<dbReference type="GO" id="GO:0005524">
    <property type="term" value="F:ATP binding"/>
    <property type="evidence" value="ECO:0007669"/>
    <property type="project" value="InterPro"/>
</dbReference>
<organism evidence="5 6">
    <name type="scientific">Tolypocladium ophioglossoides (strain CBS 100239)</name>
    <name type="common">Snaketongue truffleclub</name>
    <name type="synonym">Elaphocordyceps ophioglossoides</name>
    <dbReference type="NCBI Taxonomy" id="1163406"/>
    <lineage>
        <taxon>Eukaryota</taxon>
        <taxon>Fungi</taxon>
        <taxon>Dikarya</taxon>
        <taxon>Ascomycota</taxon>
        <taxon>Pezizomycotina</taxon>
        <taxon>Sordariomycetes</taxon>
        <taxon>Hypocreomycetidae</taxon>
        <taxon>Hypocreales</taxon>
        <taxon>Ophiocordycipitaceae</taxon>
        <taxon>Tolypocladium</taxon>
    </lineage>
</organism>
<evidence type="ECO:0000256" key="1">
    <source>
        <dbReference type="ARBA" id="ARBA00022801"/>
    </source>
</evidence>
<proteinExistence type="predicted"/>
<dbReference type="GO" id="GO:0016787">
    <property type="term" value="F:hydrolase activity"/>
    <property type="evidence" value="ECO:0007669"/>
    <property type="project" value="UniProtKB-KW"/>
</dbReference>
<dbReference type="PROSITE" id="PS51192">
    <property type="entry name" value="HELICASE_ATP_BIND_1"/>
    <property type="match status" value="1"/>
</dbReference>
<dbReference type="InterPro" id="IPR011545">
    <property type="entry name" value="DEAD/DEAH_box_helicase_dom"/>
</dbReference>
<evidence type="ECO:0000256" key="3">
    <source>
        <dbReference type="SAM" id="MobiDB-lite"/>
    </source>
</evidence>
<keyword evidence="2 5" id="KW-0347">Helicase</keyword>
<dbReference type="InterPro" id="IPR014001">
    <property type="entry name" value="Helicase_ATP-bd"/>
</dbReference>
<dbReference type="SUPFAM" id="SSF52540">
    <property type="entry name" value="P-loop containing nucleoside triphosphate hydrolases"/>
    <property type="match status" value="1"/>
</dbReference>
<evidence type="ECO:0000313" key="6">
    <source>
        <dbReference type="Proteomes" id="UP000036947"/>
    </source>
</evidence>
<dbReference type="GO" id="GO:0004386">
    <property type="term" value="F:helicase activity"/>
    <property type="evidence" value="ECO:0007669"/>
    <property type="project" value="UniProtKB-KW"/>
</dbReference>